<dbReference type="PANTHER" id="PTHR14136">
    <property type="entry name" value="BTB_POZ DOMAIN-CONTAINING PROTEIN KCTD9"/>
    <property type="match status" value="1"/>
</dbReference>
<proteinExistence type="predicted"/>
<dbReference type="PANTHER" id="PTHR14136:SF17">
    <property type="entry name" value="BTB_POZ DOMAIN-CONTAINING PROTEIN KCTD9"/>
    <property type="match status" value="1"/>
</dbReference>
<dbReference type="RefSeq" id="WP_190469018.1">
    <property type="nucleotide sequence ID" value="NZ_JACJSG010000007.1"/>
</dbReference>
<dbReference type="Proteomes" id="UP000661112">
    <property type="component" value="Unassembled WGS sequence"/>
</dbReference>
<sequence length="245" mass="27014">MIDYSVAVAIFTRSNLKAHRRWVELGFQGEGQIVVENMNLTGTTIPGANLIAAKFKNCNLKNANIRYGKLNSIILVDCSLEDSLLEGASFDQAVIKNCQLVGTYLNISNFIGVNVEQGNWSKTDLHNSDWTNAQLLDVCFQEARFQEAKLNNASLINCDMKRVNLLAAIAHDTVFKGCDFRHADFRFFEIKNVIFDKCGFSGCTGVPEIEGACEIIEPDLSVDFDGSGVANAEKVFELWGLGKGS</sequence>
<dbReference type="Pfam" id="PF00805">
    <property type="entry name" value="Pentapeptide"/>
    <property type="match status" value="2"/>
</dbReference>
<reference evidence="1 2" key="1">
    <citation type="journal article" date="2020" name="ISME J.">
        <title>Comparative genomics reveals insights into cyanobacterial evolution and habitat adaptation.</title>
        <authorList>
            <person name="Chen M.Y."/>
            <person name="Teng W.K."/>
            <person name="Zhao L."/>
            <person name="Hu C.X."/>
            <person name="Zhou Y.K."/>
            <person name="Han B.P."/>
            <person name="Song L.R."/>
            <person name="Shu W.S."/>
        </authorList>
    </citation>
    <scope>NUCLEOTIDE SEQUENCE [LARGE SCALE GENOMIC DNA]</scope>
    <source>
        <strain evidence="1 2">FACHB-119</strain>
    </source>
</reference>
<dbReference type="InterPro" id="IPR051082">
    <property type="entry name" value="Pentapeptide-BTB/POZ_domain"/>
</dbReference>
<dbReference type="Gene3D" id="2.160.20.80">
    <property type="entry name" value="E3 ubiquitin-protein ligase SopA"/>
    <property type="match status" value="1"/>
</dbReference>
<gene>
    <name evidence="1" type="ORF">H6G83_07035</name>
</gene>
<dbReference type="EMBL" id="JACJSG010000007">
    <property type="protein sequence ID" value="MBD2500375.1"/>
    <property type="molecule type" value="Genomic_DNA"/>
</dbReference>
<dbReference type="SUPFAM" id="SSF141571">
    <property type="entry name" value="Pentapeptide repeat-like"/>
    <property type="match status" value="1"/>
</dbReference>
<evidence type="ECO:0000313" key="2">
    <source>
        <dbReference type="Proteomes" id="UP000661112"/>
    </source>
</evidence>
<accession>A0ABR8D286</accession>
<dbReference type="Pfam" id="PF13599">
    <property type="entry name" value="Pentapeptide_4"/>
    <property type="match status" value="1"/>
</dbReference>
<comment type="caution">
    <text evidence="1">The sequence shown here is derived from an EMBL/GenBank/DDBJ whole genome shotgun (WGS) entry which is preliminary data.</text>
</comment>
<dbReference type="InterPro" id="IPR001646">
    <property type="entry name" value="5peptide_repeat"/>
</dbReference>
<keyword evidence="2" id="KW-1185">Reference proteome</keyword>
<organism evidence="1 2">
    <name type="scientific">Anabaena azotica FACHB-119</name>
    <dbReference type="NCBI Taxonomy" id="947527"/>
    <lineage>
        <taxon>Bacteria</taxon>
        <taxon>Bacillati</taxon>
        <taxon>Cyanobacteriota</taxon>
        <taxon>Cyanophyceae</taxon>
        <taxon>Nostocales</taxon>
        <taxon>Nostocaceae</taxon>
        <taxon>Anabaena</taxon>
        <taxon>Anabaena azotica</taxon>
    </lineage>
</organism>
<protein>
    <submittedName>
        <fullName evidence="1">Pentapeptide repeat-containing protein</fullName>
    </submittedName>
</protein>
<name>A0ABR8D286_9NOST</name>
<evidence type="ECO:0000313" key="1">
    <source>
        <dbReference type="EMBL" id="MBD2500375.1"/>
    </source>
</evidence>